<name>A0A0E9TF28_ANGAN</name>
<evidence type="ECO:0000313" key="1">
    <source>
        <dbReference type="EMBL" id="JAH51313.1"/>
    </source>
</evidence>
<sequence length="52" mass="5927">MQWMPKSPRSLLSITSLLEPISLSGCMMYGLGEIKYFRYKCLSNEDGIVIEP</sequence>
<reference evidence="1" key="1">
    <citation type="submission" date="2014-11" db="EMBL/GenBank/DDBJ databases">
        <authorList>
            <person name="Amaro Gonzalez C."/>
        </authorList>
    </citation>
    <scope>NUCLEOTIDE SEQUENCE</scope>
</reference>
<protein>
    <submittedName>
        <fullName evidence="1">Uncharacterized protein</fullName>
    </submittedName>
</protein>
<proteinExistence type="predicted"/>
<organism evidence="1">
    <name type="scientific">Anguilla anguilla</name>
    <name type="common">European freshwater eel</name>
    <name type="synonym">Muraena anguilla</name>
    <dbReference type="NCBI Taxonomy" id="7936"/>
    <lineage>
        <taxon>Eukaryota</taxon>
        <taxon>Metazoa</taxon>
        <taxon>Chordata</taxon>
        <taxon>Craniata</taxon>
        <taxon>Vertebrata</taxon>
        <taxon>Euteleostomi</taxon>
        <taxon>Actinopterygii</taxon>
        <taxon>Neopterygii</taxon>
        <taxon>Teleostei</taxon>
        <taxon>Anguilliformes</taxon>
        <taxon>Anguillidae</taxon>
        <taxon>Anguilla</taxon>
    </lineage>
</organism>
<dbReference type="AlphaFoldDB" id="A0A0E9TF28"/>
<reference evidence="1" key="2">
    <citation type="journal article" date="2015" name="Fish Shellfish Immunol.">
        <title>Early steps in the European eel (Anguilla anguilla)-Vibrio vulnificus interaction in the gills: Role of the RtxA13 toxin.</title>
        <authorList>
            <person name="Callol A."/>
            <person name="Pajuelo D."/>
            <person name="Ebbesson L."/>
            <person name="Teles M."/>
            <person name="MacKenzie S."/>
            <person name="Amaro C."/>
        </authorList>
    </citation>
    <scope>NUCLEOTIDE SEQUENCE</scope>
</reference>
<accession>A0A0E9TF28</accession>
<dbReference type="EMBL" id="GBXM01057264">
    <property type="protein sequence ID" value="JAH51313.1"/>
    <property type="molecule type" value="Transcribed_RNA"/>
</dbReference>